<dbReference type="AlphaFoldDB" id="A0A8S1UUT2"/>
<dbReference type="PANTHER" id="PTHR39767:SF2">
    <property type="entry name" value="CHROMOSOME UNDETERMINED SCAFFOLD_1, WHOLE GENOME SHOTGUN SEQUENCE"/>
    <property type="match status" value="1"/>
</dbReference>
<proteinExistence type="predicted"/>
<dbReference type="Proteomes" id="UP000689195">
    <property type="component" value="Unassembled WGS sequence"/>
</dbReference>
<evidence type="ECO:0000313" key="2">
    <source>
        <dbReference type="Proteomes" id="UP000689195"/>
    </source>
</evidence>
<evidence type="ECO:0000313" key="1">
    <source>
        <dbReference type="EMBL" id="CAD8166206.1"/>
    </source>
</evidence>
<protein>
    <submittedName>
        <fullName evidence="1">Uncharacterized protein</fullName>
    </submittedName>
</protein>
<accession>A0A8S1UUT2</accession>
<organism evidence="1 2">
    <name type="scientific">Paramecium pentaurelia</name>
    <dbReference type="NCBI Taxonomy" id="43138"/>
    <lineage>
        <taxon>Eukaryota</taxon>
        <taxon>Sar</taxon>
        <taxon>Alveolata</taxon>
        <taxon>Ciliophora</taxon>
        <taxon>Intramacronucleata</taxon>
        <taxon>Oligohymenophorea</taxon>
        <taxon>Peniculida</taxon>
        <taxon>Parameciidae</taxon>
        <taxon>Paramecium</taxon>
    </lineage>
</organism>
<sequence>MIIQLVILQVVKAQIQEWDNYYNSFVNNNMSELESWFIAGARTQNYITVCSEQQILGGYYIFGMGTAVQQLFYLPPHYQIRISGGCWENEILNIILVVRKVPVNVDTVIKIFNLQLKLQFHINRKPQLFFLRLIQIIGRMNFGDLITSISIYQNVLLIAFFAMRIHLIYVNQKWISQLIGFLKQMLMDGYQEILCLLNQLFYLDKISLIGGNQILGKSDLLINKIKLDLHYLIKIQAKIWLIDIQGLTNSVNISIDGIPYKLNINSVSSISFFASSPQESIQNIDWNFTHQNPEIEIQFIPTSLVGSNSFWALFNFNLFIFKCHSYCIKCLGLLKLTVRFVLKNGQKKMENVIEFKTSQNYQSINPIHSQLINIYSLFIQTLIN</sequence>
<gene>
    <name evidence="1" type="ORF">PPENT_87.1.T0440017</name>
</gene>
<name>A0A8S1UUT2_9CILI</name>
<dbReference type="PANTHER" id="PTHR39767">
    <property type="entry name" value="CALCIUM/CALMODULIN-BINDING MEMBRANE PROTEIN PCM4-RELATED"/>
    <property type="match status" value="1"/>
</dbReference>
<reference evidence="1" key="1">
    <citation type="submission" date="2021-01" db="EMBL/GenBank/DDBJ databases">
        <authorList>
            <consortium name="Genoscope - CEA"/>
            <person name="William W."/>
        </authorList>
    </citation>
    <scope>NUCLEOTIDE SEQUENCE</scope>
</reference>
<keyword evidence="2" id="KW-1185">Reference proteome</keyword>
<comment type="caution">
    <text evidence="1">The sequence shown here is derived from an EMBL/GenBank/DDBJ whole genome shotgun (WGS) entry which is preliminary data.</text>
</comment>
<dbReference type="EMBL" id="CAJJDO010000044">
    <property type="protein sequence ID" value="CAD8166206.1"/>
    <property type="molecule type" value="Genomic_DNA"/>
</dbReference>